<evidence type="ECO:0000313" key="1">
    <source>
        <dbReference type="EMBL" id="KIL56413.1"/>
    </source>
</evidence>
<evidence type="ECO:0000313" key="2">
    <source>
        <dbReference type="Proteomes" id="UP000054549"/>
    </source>
</evidence>
<protein>
    <submittedName>
        <fullName evidence="1">Uncharacterized protein</fullName>
    </submittedName>
</protein>
<dbReference type="AlphaFoldDB" id="A0A0C2WJS9"/>
<proteinExistence type="predicted"/>
<keyword evidence="2" id="KW-1185">Reference proteome</keyword>
<sequence length="62" mass="7056">MAFLPDNSQLIVQTFDIGDDDDDGVNGERMRGPTFEHFMQLRNSMPFWHGVPVSIVDEADED</sequence>
<reference evidence="1 2" key="1">
    <citation type="submission" date="2014-04" db="EMBL/GenBank/DDBJ databases">
        <title>Evolutionary Origins and Diversification of the Mycorrhizal Mutualists.</title>
        <authorList>
            <consortium name="DOE Joint Genome Institute"/>
            <consortium name="Mycorrhizal Genomics Consortium"/>
            <person name="Kohler A."/>
            <person name="Kuo A."/>
            <person name="Nagy L.G."/>
            <person name="Floudas D."/>
            <person name="Copeland A."/>
            <person name="Barry K.W."/>
            <person name="Cichocki N."/>
            <person name="Veneault-Fourrey C."/>
            <person name="LaButti K."/>
            <person name="Lindquist E.A."/>
            <person name="Lipzen A."/>
            <person name="Lundell T."/>
            <person name="Morin E."/>
            <person name="Murat C."/>
            <person name="Riley R."/>
            <person name="Ohm R."/>
            <person name="Sun H."/>
            <person name="Tunlid A."/>
            <person name="Henrissat B."/>
            <person name="Grigoriev I.V."/>
            <person name="Hibbett D.S."/>
            <person name="Martin F."/>
        </authorList>
    </citation>
    <scope>NUCLEOTIDE SEQUENCE [LARGE SCALE GENOMIC DNA]</scope>
    <source>
        <strain evidence="1 2">Koide BX008</strain>
    </source>
</reference>
<accession>A0A0C2WJS9</accession>
<gene>
    <name evidence="1" type="ORF">M378DRAFT_17106</name>
</gene>
<name>A0A0C2WJS9_AMAMK</name>
<dbReference type="HOGENOM" id="CLU_2903712_0_0_1"/>
<dbReference type="EMBL" id="KN818423">
    <property type="protein sequence ID" value="KIL56413.1"/>
    <property type="molecule type" value="Genomic_DNA"/>
</dbReference>
<dbReference type="InParanoid" id="A0A0C2WJS9"/>
<dbReference type="Proteomes" id="UP000054549">
    <property type="component" value="Unassembled WGS sequence"/>
</dbReference>
<organism evidence="1 2">
    <name type="scientific">Amanita muscaria (strain Koide BX008)</name>
    <dbReference type="NCBI Taxonomy" id="946122"/>
    <lineage>
        <taxon>Eukaryota</taxon>
        <taxon>Fungi</taxon>
        <taxon>Dikarya</taxon>
        <taxon>Basidiomycota</taxon>
        <taxon>Agaricomycotina</taxon>
        <taxon>Agaricomycetes</taxon>
        <taxon>Agaricomycetidae</taxon>
        <taxon>Agaricales</taxon>
        <taxon>Pluteineae</taxon>
        <taxon>Amanitaceae</taxon>
        <taxon>Amanita</taxon>
    </lineage>
</organism>